<dbReference type="PANTHER" id="PTHR11552:SF147">
    <property type="entry name" value="CHOLINE DEHYDROGENASE, MITOCHONDRIAL"/>
    <property type="match status" value="1"/>
</dbReference>
<name>A0ABP1RLR9_9HEXA</name>
<evidence type="ECO:0008006" key="9">
    <source>
        <dbReference type="Google" id="ProtNLM"/>
    </source>
</evidence>
<keyword evidence="3" id="KW-0285">Flavoprotein</keyword>
<evidence type="ECO:0000313" key="8">
    <source>
        <dbReference type="Proteomes" id="UP001642540"/>
    </source>
</evidence>
<reference evidence="7 8" key="1">
    <citation type="submission" date="2024-08" db="EMBL/GenBank/DDBJ databases">
        <authorList>
            <person name="Cucini C."/>
            <person name="Frati F."/>
        </authorList>
    </citation>
    <scope>NUCLEOTIDE SEQUENCE [LARGE SCALE GENOMIC DNA]</scope>
</reference>
<keyword evidence="4" id="KW-0274">FAD</keyword>
<keyword evidence="8" id="KW-1185">Reference proteome</keyword>
<evidence type="ECO:0000256" key="3">
    <source>
        <dbReference type="ARBA" id="ARBA00022630"/>
    </source>
</evidence>
<dbReference type="Gene3D" id="3.50.50.60">
    <property type="entry name" value="FAD/NAD(P)-binding domain"/>
    <property type="match status" value="1"/>
</dbReference>
<evidence type="ECO:0000259" key="5">
    <source>
        <dbReference type="Pfam" id="PF00732"/>
    </source>
</evidence>
<comment type="caution">
    <text evidence="7">The sequence shown here is derived from an EMBL/GenBank/DDBJ whole genome shotgun (WGS) entry which is preliminary data.</text>
</comment>
<dbReference type="PANTHER" id="PTHR11552">
    <property type="entry name" value="GLUCOSE-METHANOL-CHOLINE GMC OXIDOREDUCTASE"/>
    <property type="match status" value="1"/>
</dbReference>
<feature type="domain" description="Glucose-methanol-choline oxidoreductase N-terminal" evidence="5">
    <location>
        <begin position="46"/>
        <end position="341"/>
    </location>
</feature>
<feature type="domain" description="Glucose-methanol-choline oxidoreductase C-terminal" evidence="6">
    <location>
        <begin position="457"/>
        <end position="583"/>
    </location>
</feature>
<dbReference type="Gene3D" id="3.30.560.10">
    <property type="entry name" value="Glucose Oxidase, domain 3"/>
    <property type="match status" value="1"/>
</dbReference>
<dbReference type="InterPro" id="IPR036188">
    <property type="entry name" value="FAD/NAD-bd_sf"/>
</dbReference>
<protein>
    <recommendedName>
        <fullName evidence="9">Oxygen-dependent choline dehydrogenase</fullName>
    </recommendedName>
</protein>
<sequence length="595" mass="66297">MKLAAFVIGSIPLLIQFYSRKYLEEDRINTITELDNDLNLPRIREYDFIVVGAGSAGCIIAGRLSEQFNVLLLEAGGEPVPAAQVPYFVQYVGYDPETNYFWPSVPQRFASQDTGGVIFSYLGKMLGGSASHNDMVHNRGSPKDYDNYARIVNDSSWSYENVLEHFKKYENFIGELFTGEYEENYGHDGPIVVDTDTPPFLPIWFDVARELGYEIGDPNGFQKESFTPMAKTIIRGQRSSSYNSYIKPVKESRHNLTVHPYSMATQVLIDANKNAYGVLYERHGIPQIAHASKEVIVTSGIFSSPLLLMKSGVGPRDQLEEAEIPVKHELPSLGQNLGDHLMFILSPIEYNSSDIVPYIPMMPQEQEFEEMIKQYQETGEGILGILQEGTQALIVSSRAKQEGEGDWPDLQIVYDQMCSGPEDEGLPTSCMYIYFGRPKFRGSLTLNTTAYREGERTDDTKLALIDFGIFEGESSTDVDVLLEAIDIVFTILNSTTLQRFGAVYKGEPHPACGAHEFLSREYWRCVITQRIHTAAHSTGTCSLGSVVDSKFRVQGISNLRVADASVLPVVPNANLNGPVMMLAEKAAADIAEAWM</sequence>
<dbReference type="InterPro" id="IPR007867">
    <property type="entry name" value="GMC_OxRtase_C"/>
</dbReference>
<dbReference type="EMBL" id="CAXLJM020000081">
    <property type="protein sequence ID" value="CAL8130356.1"/>
    <property type="molecule type" value="Genomic_DNA"/>
</dbReference>
<evidence type="ECO:0000256" key="4">
    <source>
        <dbReference type="ARBA" id="ARBA00022827"/>
    </source>
</evidence>
<evidence type="ECO:0000256" key="2">
    <source>
        <dbReference type="ARBA" id="ARBA00010790"/>
    </source>
</evidence>
<dbReference type="PIRSF" id="PIRSF000137">
    <property type="entry name" value="Alcohol_oxidase"/>
    <property type="match status" value="1"/>
</dbReference>
<dbReference type="SUPFAM" id="SSF51905">
    <property type="entry name" value="FAD/NAD(P)-binding domain"/>
    <property type="match status" value="1"/>
</dbReference>
<gene>
    <name evidence="7" type="ORF">ODALV1_LOCUS23690</name>
</gene>
<dbReference type="Pfam" id="PF00732">
    <property type="entry name" value="GMC_oxred_N"/>
    <property type="match status" value="1"/>
</dbReference>
<evidence type="ECO:0000313" key="7">
    <source>
        <dbReference type="EMBL" id="CAL8130356.1"/>
    </source>
</evidence>
<evidence type="ECO:0000259" key="6">
    <source>
        <dbReference type="Pfam" id="PF05199"/>
    </source>
</evidence>
<dbReference type="Pfam" id="PF05199">
    <property type="entry name" value="GMC_oxred_C"/>
    <property type="match status" value="1"/>
</dbReference>
<organism evidence="7 8">
    <name type="scientific">Orchesella dallaii</name>
    <dbReference type="NCBI Taxonomy" id="48710"/>
    <lineage>
        <taxon>Eukaryota</taxon>
        <taxon>Metazoa</taxon>
        <taxon>Ecdysozoa</taxon>
        <taxon>Arthropoda</taxon>
        <taxon>Hexapoda</taxon>
        <taxon>Collembola</taxon>
        <taxon>Entomobryomorpha</taxon>
        <taxon>Entomobryoidea</taxon>
        <taxon>Orchesellidae</taxon>
        <taxon>Orchesellinae</taxon>
        <taxon>Orchesella</taxon>
    </lineage>
</organism>
<evidence type="ECO:0000256" key="1">
    <source>
        <dbReference type="ARBA" id="ARBA00001974"/>
    </source>
</evidence>
<comment type="cofactor">
    <cofactor evidence="1">
        <name>FAD</name>
        <dbReference type="ChEBI" id="CHEBI:57692"/>
    </cofactor>
</comment>
<proteinExistence type="inferred from homology"/>
<dbReference type="InterPro" id="IPR000172">
    <property type="entry name" value="GMC_OxRdtase_N"/>
</dbReference>
<accession>A0ABP1RLR9</accession>
<dbReference type="InterPro" id="IPR012132">
    <property type="entry name" value="GMC_OxRdtase"/>
</dbReference>
<comment type="similarity">
    <text evidence="2">Belongs to the GMC oxidoreductase family.</text>
</comment>
<dbReference type="SUPFAM" id="SSF54373">
    <property type="entry name" value="FAD-linked reductases, C-terminal domain"/>
    <property type="match status" value="1"/>
</dbReference>
<dbReference type="Proteomes" id="UP001642540">
    <property type="component" value="Unassembled WGS sequence"/>
</dbReference>